<feature type="region of interest" description="Disordered" evidence="1">
    <location>
        <begin position="399"/>
        <end position="422"/>
    </location>
</feature>
<feature type="region of interest" description="Disordered" evidence="1">
    <location>
        <begin position="471"/>
        <end position="492"/>
    </location>
</feature>
<evidence type="ECO:0000313" key="3">
    <source>
        <dbReference type="Proteomes" id="UP001265746"/>
    </source>
</evidence>
<proteinExistence type="predicted"/>
<name>A0AAD9SC75_PHOAM</name>
<evidence type="ECO:0000256" key="1">
    <source>
        <dbReference type="SAM" id="MobiDB-lite"/>
    </source>
</evidence>
<keyword evidence="3" id="KW-1185">Reference proteome</keyword>
<dbReference type="EMBL" id="JAUJFL010000004">
    <property type="protein sequence ID" value="KAK2604158.1"/>
    <property type="molecule type" value="Genomic_DNA"/>
</dbReference>
<accession>A0AAD9SC75</accession>
<feature type="region of interest" description="Disordered" evidence="1">
    <location>
        <begin position="188"/>
        <end position="226"/>
    </location>
</feature>
<feature type="region of interest" description="Disordered" evidence="1">
    <location>
        <begin position="126"/>
        <end position="147"/>
    </location>
</feature>
<protein>
    <submittedName>
        <fullName evidence="2">Uncharacterized protein</fullName>
    </submittedName>
</protein>
<reference evidence="2" key="1">
    <citation type="submission" date="2023-06" db="EMBL/GenBank/DDBJ databases">
        <authorList>
            <person name="Noh H."/>
        </authorList>
    </citation>
    <scope>NUCLEOTIDE SEQUENCE</scope>
    <source>
        <strain evidence="2">DUCC20226</strain>
    </source>
</reference>
<sequence length="596" mass="65848">MTGKAPETPVSILTWLDQVDEDPSIPSEYKHGAQDQLKLSSTSLSSGSSLGSTGSLHLKTVWHPYPHIDSLGKLMTDDPISGYNGYVSSENNDKAGHIFGSKRARFQPYLGEMKLLAAEEAKAKITKESQSSGLAVPRQPLRPSRDCENFRSASYWQSQITATANGTSTSDGPQISYSITKSGGESVGPYAPLSVNQPPVPVTPKSQSSQQDTPKRTAHSTPEVTSYRLAKRGKSNRPAADESYVNTALLLLLQAIILEIEDEFSTLDWLATRLPLKIMDRITTANTNTEEDYTEVIQLMEARVDGYLCRRSHPLEKKLNSEPLAICEVKPFTRGSALTAIRRQEGAEMACWISQAGESNAGLLETSTSGRKRRLMINQDRHEITIVVGEYGAGFENHIRPSRSATQRTAKSGAGGDKLGGSVITTPAQANPFPVLPSTQAEKRDPGLLAGSPAYLNRVERKLIAVRGPDEMPQKIRPAPSTKRSRHPKKKGKWDAGDFLIMHEFGPFLVQNAGHMEVLIKRLIAFMLQLRGPQERFVPMPPSPRFLLQPSLLGTYTPDETLPRRITRLKKSRSWPARTERSEEDWESLSVKPTWE</sequence>
<dbReference type="Proteomes" id="UP001265746">
    <property type="component" value="Unassembled WGS sequence"/>
</dbReference>
<feature type="region of interest" description="Disordered" evidence="1">
    <location>
        <begin position="570"/>
        <end position="596"/>
    </location>
</feature>
<organism evidence="2 3">
    <name type="scientific">Phomopsis amygdali</name>
    <name type="common">Fusicoccum amygdali</name>
    <dbReference type="NCBI Taxonomy" id="1214568"/>
    <lineage>
        <taxon>Eukaryota</taxon>
        <taxon>Fungi</taxon>
        <taxon>Dikarya</taxon>
        <taxon>Ascomycota</taxon>
        <taxon>Pezizomycotina</taxon>
        <taxon>Sordariomycetes</taxon>
        <taxon>Sordariomycetidae</taxon>
        <taxon>Diaporthales</taxon>
        <taxon>Diaporthaceae</taxon>
        <taxon>Diaporthe</taxon>
    </lineage>
</organism>
<dbReference type="AlphaFoldDB" id="A0AAD9SC75"/>
<feature type="compositionally biased region" description="Basic residues" evidence="1">
    <location>
        <begin position="483"/>
        <end position="492"/>
    </location>
</feature>
<gene>
    <name evidence="2" type="ORF">N8I77_007109</name>
</gene>
<comment type="caution">
    <text evidence="2">The sequence shown here is derived from an EMBL/GenBank/DDBJ whole genome shotgun (WGS) entry which is preliminary data.</text>
</comment>
<evidence type="ECO:0000313" key="2">
    <source>
        <dbReference type="EMBL" id="KAK2604158.1"/>
    </source>
</evidence>